<reference evidence="3 4" key="1">
    <citation type="journal article" date="2011" name="Proc. Natl. Acad. Sci. U.S.A.">
        <title>Evolutionary erosion of yeast sex chromosomes by mating-type switching accidents.</title>
        <authorList>
            <person name="Gordon J.L."/>
            <person name="Armisen D."/>
            <person name="Proux-Wera E."/>
            <person name="Oheigeartaigh S.S."/>
            <person name="Byrne K.P."/>
            <person name="Wolfe K.H."/>
        </authorList>
    </citation>
    <scope>NUCLEOTIDE SEQUENCE [LARGE SCALE GENOMIC DNA]</scope>
    <source>
        <strain evidence="4">ATCC MYA-139 / BCRC 22969 / CBS 8797 / CCRC 22969 / KCTC 17520 / NBRC 10181 / NCYC 3082</strain>
    </source>
</reference>
<sequence length="328" mass="36736">MSDERGTEGEGVVLPKKLDNRWFREAYEAALKFYERDKVLDARDRLDLSNSYASIARYQAASAWAGFGAVFAPPFAIRYYNTGSVKGVKVPRNFMFGIVGMFVASYLAGDWAYKRELNALDPEGKFSGKNSYGDDELNAGDALKVVPREERKYDMMALLKNGGSSKWASYFYTTYLHPEKVFPDPKVKLEQFTGNLPQLSPFMHQRDPMGLHSTATKLGHSKENGRAETGSGAMLNSPGDAWSKVREGNVKKENDADDPLSSSSSWGKIRRENFDEDGRVLDTGADSAEEDIFSSPLSEDKGQQAYSIERPSQDDFDKLLENERHPKD</sequence>
<evidence type="ECO:0000313" key="3">
    <source>
        <dbReference type="EMBL" id="CCK69518.1"/>
    </source>
</evidence>
<keyword evidence="2" id="KW-0472">Membrane</keyword>
<keyword evidence="2" id="KW-0812">Transmembrane</keyword>
<name>J7RJ35_HUIN7</name>
<dbReference type="OMA" id="EHIMKDP"/>
<feature type="region of interest" description="Disordered" evidence="1">
    <location>
        <begin position="210"/>
        <end position="328"/>
    </location>
</feature>
<dbReference type="KEGG" id="kng:KNAG_0C04160"/>
<accession>J7RJ35</accession>
<evidence type="ECO:0000256" key="1">
    <source>
        <dbReference type="SAM" id="MobiDB-lite"/>
    </source>
</evidence>
<keyword evidence="4" id="KW-1185">Reference proteome</keyword>
<proteinExistence type="predicted"/>
<reference evidence="4" key="2">
    <citation type="submission" date="2012-08" db="EMBL/GenBank/DDBJ databases">
        <title>Genome sequence of Kazachstania naganishii.</title>
        <authorList>
            <person name="Gordon J.L."/>
            <person name="Armisen D."/>
            <person name="Proux-Wera E."/>
            <person name="OhEigeartaigh S.S."/>
            <person name="Byrne K.P."/>
            <person name="Wolfe K.H."/>
        </authorList>
    </citation>
    <scope>NUCLEOTIDE SEQUENCE [LARGE SCALE GENOMIC DNA]</scope>
    <source>
        <strain evidence="4">ATCC MYA-139 / BCRC 22969 / CBS 8797 / CCRC 22969 / KCTC 17520 / NBRC 10181 / NCYC 3082</strain>
    </source>
</reference>
<evidence type="ECO:0000256" key="2">
    <source>
        <dbReference type="SAM" id="Phobius"/>
    </source>
</evidence>
<feature type="compositionally biased region" description="Basic and acidic residues" evidence="1">
    <location>
        <begin position="243"/>
        <end position="254"/>
    </location>
</feature>
<dbReference type="eggNOG" id="ENOG502S01E">
    <property type="taxonomic scope" value="Eukaryota"/>
</dbReference>
<organism evidence="3 4">
    <name type="scientific">Huiozyma naganishii (strain ATCC MYA-139 / BCRC 22969 / CBS 8797 / KCTC 17520 / NBRC 10181 / NCYC 3082 / Yp74L-3)</name>
    <name type="common">Yeast</name>
    <name type="synonym">Kazachstania naganishii</name>
    <dbReference type="NCBI Taxonomy" id="1071383"/>
    <lineage>
        <taxon>Eukaryota</taxon>
        <taxon>Fungi</taxon>
        <taxon>Dikarya</taxon>
        <taxon>Ascomycota</taxon>
        <taxon>Saccharomycotina</taxon>
        <taxon>Saccharomycetes</taxon>
        <taxon>Saccharomycetales</taxon>
        <taxon>Saccharomycetaceae</taxon>
        <taxon>Huiozyma</taxon>
    </lineage>
</organism>
<feature type="transmembrane region" description="Helical" evidence="2">
    <location>
        <begin position="61"/>
        <end position="81"/>
    </location>
</feature>
<evidence type="ECO:0000313" key="4">
    <source>
        <dbReference type="Proteomes" id="UP000006310"/>
    </source>
</evidence>
<protein>
    <submittedName>
        <fullName evidence="3">Uncharacterized protein</fullName>
    </submittedName>
</protein>
<dbReference type="Pfam" id="PF07954">
    <property type="entry name" value="DUF1689"/>
    <property type="match status" value="1"/>
</dbReference>
<dbReference type="HOGENOM" id="CLU_072880_0_0_1"/>
<feature type="transmembrane region" description="Helical" evidence="2">
    <location>
        <begin position="93"/>
        <end position="113"/>
    </location>
</feature>
<feature type="compositionally biased region" description="Basic and acidic residues" evidence="1">
    <location>
        <begin position="269"/>
        <end position="280"/>
    </location>
</feature>
<dbReference type="Proteomes" id="UP000006310">
    <property type="component" value="Chromosome 3"/>
</dbReference>
<feature type="compositionally biased region" description="Basic and acidic residues" evidence="1">
    <location>
        <begin position="311"/>
        <end position="328"/>
    </location>
</feature>
<keyword evidence="2" id="KW-1133">Transmembrane helix</keyword>
<dbReference type="EMBL" id="HE978316">
    <property type="protein sequence ID" value="CCK69518.1"/>
    <property type="molecule type" value="Genomic_DNA"/>
</dbReference>
<dbReference type="OrthoDB" id="4036490at2759"/>
<dbReference type="RefSeq" id="XP_022463764.1">
    <property type="nucleotide sequence ID" value="XM_022607138.1"/>
</dbReference>
<dbReference type="GeneID" id="34525198"/>
<dbReference type="InterPro" id="IPR012470">
    <property type="entry name" value="Pup1-like"/>
</dbReference>
<dbReference type="AlphaFoldDB" id="J7RJ35"/>
<gene>
    <name evidence="3" type="primary">KNAG0C04160</name>
    <name evidence="3" type="ordered locus">KNAG_0C04160</name>
</gene>
<dbReference type="STRING" id="1071383.J7RJ35"/>